<evidence type="ECO:0000313" key="1">
    <source>
        <dbReference type="EMBL" id="EBR8432855.1"/>
    </source>
</evidence>
<accession>A0A5U8J5V0</accession>
<dbReference type="EMBL" id="AAGTPA010000006">
    <property type="protein sequence ID" value="EBR8432855.1"/>
    <property type="molecule type" value="Genomic_DNA"/>
</dbReference>
<reference evidence="1" key="1">
    <citation type="submission" date="2018-06" db="EMBL/GenBank/DDBJ databases">
        <authorList>
            <person name="Ashton P.M."/>
            <person name="Dallman T."/>
            <person name="Nair S."/>
            <person name="De Pinna E."/>
            <person name="Peters T."/>
            <person name="Grant K."/>
        </authorList>
    </citation>
    <scope>NUCLEOTIDE SEQUENCE [LARGE SCALE GENOMIC DNA]</scope>
    <source>
        <strain evidence="1">449454</strain>
    </source>
</reference>
<sequence length="267" mass="28388">MSQVTLSGTLTRDGVALAFCVITLSLTDDTAVITTTTTGEGDYSLAVSPGSWLVTLQPQNETPQSIGLIEVNENTVPQSLDNLLHGLTPETVSAGVLAFLYGLLAKAERIADGIDLKQEVIDKVVNAIDTVQKAEQAVNNALEHALTIIEVHEAPHDDVCYVRQNGEWVQQGAFDVGVSASTGEINSTSHQLFTLDGTKDNTVTFKGLPAGRAMVIALVFKGKGGVITWPDDLTWSQNDAPKLADTRTVISILWDGETLTGTTALTV</sequence>
<dbReference type="AlphaFoldDB" id="A0A5U8J5V0"/>
<protein>
    <recommendedName>
        <fullName evidence="2">Lambda-like tail fibre protein N-terminal domain-containing protein</fullName>
    </recommendedName>
</protein>
<dbReference type="Proteomes" id="UP000839597">
    <property type="component" value="Unassembled WGS sequence"/>
</dbReference>
<proteinExistence type="predicted"/>
<comment type="caution">
    <text evidence="1">The sequence shown here is derived from an EMBL/GenBank/DDBJ whole genome shotgun (WGS) entry which is preliminary data.</text>
</comment>
<organism evidence="1">
    <name type="scientific">Salmonella enterica subsp. enterica serovar Panama</name>
    <dbReference type="NCBI Taxonomy" id="29472"/>
    <lineage>
        <taxon>Bacteria</taxon>
        <taxon>Pseudomonadati</taxon>
        <taxon>Pseudomonadota</taxon>
        <taxon>Gammaproteobacteria</taxon>
        <taxon>Enterobacterales</taxon>
        <taxon>Enterobacteriaceae</taxon>
        <taxon>Salmonella</taxon>
    </lineage>
</organism>
<dbReference type="Gene3D" id="1.20.5.320">
    <property type="entry name" value="6-Phosphogluconate Dehydrogenase, domain 3"/>
    <property type="match status" value="1"/>
</dbReference>
<evidence type="ECO:0008006" key="2">
    <source>
        <dbReference type="Google" id="ProtNLM"/>
    </source>
</evidence>
<name>A0A5U8J5V0_SALET</name>
<gene>
    <name evidence="1" type="ORF">DOI44_07330</name>
</gene>